<dbReference type="PANTHER" id="PTHR11472">
    <property type="entry name" value="DNA REPAIR DEAD HELICASE RAD3/XP-D SUBFAMILY MEMBER"/>
    <property type="match status" value="1"/>
</dbReference>
<evidence type="ECO:0000256" key="4">
    <source>
        <dbReference type="ARBA" id="ARBA00038058"/>
    </source>
</evidence>
<dbReference type="InterPro" id="IPR014001">
    <property type="entry name" value="Helicase_ATP-bd"/>
</dbReference>
<dbReference type="AlphaFoldDB" id="A0A2S5T086"/>
<keyword evidence="6" id="KW-0347">Helicase</keyword>
<dbReference type="InterPro" id="IPR027417">
    <property type="entry name" value="P-loop_NTPase"/>
</dbReference>
<keyword evidence="2" id="KW-0378">Hydrolase</keyword>
<dbReference type="Proteomes" id="UP000239406">
    <property type="component" value="Unassembled WGS sequence"/>
</dbReference>
<comment type="caution">
    <text evidence="6">The sequence shown here is derived from an EMBL/GenBank/DDBJ whole genome shotgun (WGS) entry which is preliminary data.</text>
</comment>
<feature type="domain" description="Helicase ATP-binding" evidence="5">
    <location>
        <begin position="24"/>
        <end position="308"/>
    </location>
</feature>
<accession>A0A2S5T086</accession>
<evidence type="ECO:0000256" key="1">
    <source>
        <dbReference type="ARBA" id="ARBA00022741"/>
    </source>
</evidence>
<evidence type="ECO:0000259" key="5">
    <source>
        <dbReference type="PROSITE" id="PS51193"/>
    </source>
</evidence>
<dbReference type="GO" id="GO:0006281">
    <property type="term" value="P:DNA repair"/>
    <property type="evidence" value="ECO:0007669"/>
    <property type="project" value="TreeGrafter"/>
</dbReference>
<dbReference type="GO" id="GO:0005524">
    <property type="term" value="F:ATP binding"/>
    <property type="evidence" value="ECO:0007669"/>
    <property type="project" value="UniProtKB-KW"/>
</dbReference>
<dbReference type="Gene3D" id="3.40.50.300">
    <property type="entry name" value="P-loop containing nucleotide triphosphate hydrolases"/>
    <property type="match status" value="2"/>
</dbReference>
<dbReference type="PROSITE" id="PS51193">
    <property type="entry name" value="HELICASE_ATP_BIND_2"/>
    <property type="match status" value="1"/>
</dbReference>
<evidence type="ECO:0000313" key="8">
    <source>
        <dbReference type="Proteomes" id="UP000239406"/>
    </source>
</evidence>
<gene>
    <name evidence="6" type="ORF">C1702_17375</name>
    <name evidence="7" type="ORF">EV676_105225</name>
</gene>
<comment type="similarity">
    <text evidence="4">Belongs to the helicase family. DinG subfamily.</text>
</comment>
<evidence type="ECO:0000313" key="9">
    <source>
        <dbReference type="Proteomes" id="UP000294772"/>
    </source>
</evidence>
<evidence type="ECO:0000313" key="6">
    <source>
        <dbReference type="EMBL" id="PPE68404.1"/>
    </source>
</evidence>
<dbReference type="GO" id="GO:0016818">
    <property type="term" value="F:hydrolase activity, acting on acid anhydrides, in phosphorus-containing anhydrides"/>
    <property type="evidence" value="ECO:0007669"/>
    <property type="project" value="InterPro"/>
</dbReference>
<dbReference type="PANTHER" id="PTHR11472:SF34">
    <property type="entry name" value="REGULATOR OF TELOMERE ELONGATION HELICASE 1"/>
    <property type="match status" value="1"/>
</dbReference>
<evidence type="ECO:0000256" key="2">
    <source>
        <dbReference type="ARBA" id="ARBA00022801"/>
    </source>
</evidence>
<dbReference type="Pfam" id="PF13307">
    <property type="entry name" value="Helicase_C_2"/>
    <property type="match status" value="1"/>
</dbReference>
<dbReference type="Proteomes" id="UP000294772">
    <property type="component" value="Unassembled WGS sequence"/>
</dbReference>
<evidence type="ECO:0000256" key="3">
    <source>
        <dbReference type="ARBA" id="ARBA00022840"/>
    </source>
</evidence>
<dbReference type="OrthoDB" id="9805194at2"/>
<dbReference type="InterPro" id="IPR045028">
    <property type="entry name" value="DinG/Rad3-like"/>
</dbReference>
<protein>
    <submittedName>
        <fullName evidence="6 7">Helicase</fullName>
    </submittedName>
</protein>
<proteinExistence type="inferred from homology"/>
<sequence>MTDRHPDDGPLVQAVLDAFSADGALAQADPHYRERAAQTELACAIARAVEARRPIVAEAGTGVGKTYAYLVPALLADGRVLVSTATKSLQDQLFLRDLPHVRDALQMPVQLALLKGRGSYLCLHRLQQARQSATLPDRFAVRALARIEEWAQSTRSGDLAELEGLDDRSPVIPLVTSSRDNCLGSDCPSYRSCHVMKARREALAADVVVVNHHLFFADLALRETGMAELLPSVDVVIFDEAHQLTEAGVSFLGTTLGTAQVIDFGRDMLAAGLQHARGLRSWSELAAACEKAARDLRLAAAGPLRDVRGTLKLRWQDRAGRAEFVQALCALNEQLRTAAEALEAVAEVAPDFPRLQERAAELASRTRLFLKEGDPGVVRWIDISAQQARLVESPLDIRAAMREQLEASPKAWIFTSATLGDDERLSWFTEPAGLDDAQTLRVGSPFDYPAHARVYVPRQFPKPNESAHPGAVAALAAKLAAAAGGRTFVLTTTLRALQQIGEALRERFEAEGLPIEVLVQGAAPKRQLMQRFLERHGAAVSLATSGWPGPASLPAAGQGAVLVGSQTFWEGIDVPGEALQCVVIDKLPFPPPNDPLVEARVRRLESEGRNAFNEYFVAEAAVALKQGAGRLIRTESDRGLLVVCDPRMAVMGYGRRLLAALPPMRRVATEEEALSWLRQLREEGAGT</sequence>
<keyword evidence="3" id="KW-0067">ATP-binding</keyword>
<keyword evidence="1" id="KW-0547">Nucleotide-binding</keyword>
<dbReference type="InterPro" id="IPR006555">
    <property type="entry name" value="ATP-dep_Helicase_C"/>
</dbReference>
<evidence type="ECO:0000313" key="7">
    <source>
        <dbReference type="EMBL" id="TCP07201.1"/>
    </source>
</evidence>
<dbReference type="RefSeq" id="WP_104358978.1">
    <property type="nucleotide sequence ID" value="NZ_CALFFA010000021.1"/>
</dbReference>
<organism evidence="6 8">
    <name type="scientific">Caldimonas thermodepolymerans</name>
    <dbReference type="NCBI Taxonomy" id="215580"/>
    <lineage>
        <taxon>Bacteria</taxon>
        <taxon>Pseudomonadati</taxon>
        <taxon>Pseudomonadota</taxon>
        <taxon>Betaproteobacteria</taxon>
        <taxon>Burkholderiales</taxon>
        <taxon>Sphaerotilaceae</taxon>
        <taxon>Caldimonas</taxon>
    </lineage>
</organism>
<dbReference type="SMART" id="SM00487">
    <property type="entry name" value="DEXDc"/>
    <property type="match status" value="1"/>
</dbReference>
<dbReference type="InterPro" id="IPR014013">
    <property type="entry name" value="Helic_SF1/SF2_ATP-bd_DinG/Rad3"/>
</dbReference>
<dbReference type="GO" id="GO:0003678">
    <property type="term" value="F:DNA helicase activity"/>
    <property type="evidence" value="ECO:0007669"/>
    <property type="project" value="TreeGrafter"/>
</dbReference>
<dbReference type="EMBL" id="PSNY01000029">
    <property type="protein sequence ID" value="PPE68404.1"/>
    <property type="molecule type" value="Genomic_DNA"/>
</dbReference>
<dbReference type="SUPFAM" id="SSF52540">
    <property type="entry name" value="P-loop containing nucleoside triphosphate hydrolases"/>
    <property type="match status" value="1"/>
</dbReference>
<reference evidence="6 8" key="1">
    <citation type="submission" date="2018-02" db="EMBL/GenBank/DDBJ databases">
        <title>Reclassifiation of [Polyangium] brachysporum DSM 7029 as Guopingzhaonella breviflexa gen. nov., sp. nov., a member of the family Comamonadaceae.</title>
        <authorList>
            <person name="Tang B."/>
        </authorList>
    </citation>
    <scope>NUCLEOTIDE SEQUENCE [LARGE SCALE GENOMIC DNA]</scope>
    <source>
        <strain evidence="6 8">DSM 15344</strain>
    </source>
</reference>
<keyword evidence="8" id="KW-1185">Reference proteome</keyword>
<dbReference type="EMBL" id="SLXF01000005">
    <property type="protein sequence ID" value="TCP07201.1"/>
    <property type="molecule type" value="Genomic_DNA"/>
</dbReference>
<name>A0A2S5T086_9BURK</name>
<reference evidence="7 9" key="2">
    <citation type="submission" date="2019-03" db="EMBL/GenBank/DDBJ databases">
        <title>Genomic Encyclopedia of Type Strains, Phase IV (KMG-IV): sequencing the most valuable type-strain genomes for metagenomic binning, comparative biology and taxonomic classification.</title>
        <authorList>
            <person name="Goeker M."/>
        </authorList>
    </citation>
    <scope>NUCLEOTIDE SEQUENCE [LARGE SCALE GENOMIC DNA]</scope>
    <source>
        <strain evidence="7 9">DSM 15264</strain>
    </source>
</reference>
<dbReference type="GO" id="GO:0003676">
    <property type="term" value="F:nucleic acid binding"/>
    <property type="evidence" value="ECO:0007669"/>
    <property type="project" value="InterPro"/>
</dbReference>
<dbReference type="SMART" id="SM00491">
    <property type="entry name" value="HELICc2"/>
    <property type="match status" value="1"/>
</dbReference>